<dbReference type="Pfam" id="PF20150">
    <property type="entry name" value="2EXR"/>
    <property type="match status" value="1"/>
</dbReference>
<evidence type="ECO:0000259" key="1">
    <source>
        <dbReference type="Pfam" id="PF20150"/>
    </source>
</evidence>
<reference evidence="2" key="3">
    <citation type="submission" date="2023-11" db="EMBL/GenBank/DDBJ databases">
        <authorList>
            <person name="Beijen E."/>
            <person name="Ohm R.A."/>
        </authorList>
    </citation>
    <scope>NUCLEOTIDE SEQUENCE</scope>
    <source>
        <strain evidence="2">CBS 150709</strain>
    </source>
</reference>
<reference evidence="3" key="1">
    <citation type="submission" date="2015-05" db="EMBL/GenBank/DDBJ databases">
        <authorList>
            <person name="Wang D.B."/>
            <person name="Wang M."/>
        </authorList>
    </citation>
    <scope>NUCLEOTIDE SEQUENCE</scope>
    <source>
        <strain evidence="3">36-1</strain>
    </source>
</reference>
<gene>
    <name evidence="3" type="ORF">PCL_06804</name>
    <name evidence="2" type="ORF">Purlil1_9581</name>
</gene>
<dbReference type="EMBL" id="JAWRVI010000044">
    <property type="protein sequence ID" value="KAK4086052.1"/>
    <property type="molecule type" value="Genomic_DNA"/>
</dbReference>
<sequence length="458" mass="52173">MCAPFMENVETSSLPANTGGLFIASYFSHRRRRALDSIRRNQTTMASDRHLEIINPSSGEGPKGVFGPFLKLPPELQLAIWNLVLKRNRLLEIEIRSLADLDSEHEEGSPLPCTAARSPYEISSGTGYGIVVRGVQLNSVLFLVSRGVRRLALEFYRVHLPCLALAHDEYSREPPVQKLLYFNPEHDYVRPYSNSYDAPLAMDFIHDLKVHDPRHVGLVNMPMGLGDLEHYHRLADGDDVHRKAVLADTISHLREVIWLADSAYGRGINGPMDGFQGFFDMNGVGIRFNHAMPIRPLNVAFDLLDKDPRPIGPELEFVATCSGNPQRYHIPWRDLMRRCKINGLNDNQREPRTRVLFSYTAYPYGDQIVDSKSAKRFVKKEEESWLDSQHKWDWVVIKHASKMPIEEPEELARATRPAIGFWLFPAEALGPTDGDMLKMKIVFDLRKHWPQLALSDLS</sequence>
<reference evidence="3 4" key="2">
    <citation type="journal article" date="2016" name="Front. Microbiol.">
        <title>Genome and transcriptome sequences reveal the specific parasitism of the nematophagous Purpureocillium lilacinum 36-1.</title>
        <authorList>
            <person name="Xie J."/>
            <person name="Li S."/>
            <person name="Mo C."/>
            <person name="Xiao X."/>
            <person name="Peng D."/>
            <person name="Wang G."/>
            <person name="Xiao Y."/>
        </authorList>
    </citation>
    <scope>NUCLEOTIDE SEQUENCE [LARGE SCALE GENOMIC DNA]</scope>
    <source>
        <strain evidence="3 4">36-1</strain>
    </source>
</reference>
<reference evidence="2 5" key="4">
    <citation type="journal article" date="2024" name="Microbiol. Resour. Announc.">
        <title>Genome annotations for the ascomycete fungi Trichoderma harzianum, Trichoderma aggressivum, and Purpureocillium lilacinum.</title>
        <authorList>
            <person name="Beijen E.P.W."/>
            <person name="Ohm R.A."/>
        </authorList>
    </citation>
    <scope>NUCLEOTIDE SEQUENCE [LARGE SCALE GENOMIC DNA]</scope>
    <source>
        <strain evidence="2 5">CBS 150709</strain>
    </source>
</reference>
<dbReference type="AlphaFoldDB" id="A0A2U3DTM7"/>
<name>A0A2U3DTM7_PURLI</name>
<accession>A0A2U3DTM7</accession>
<dbReference type="Proteomes" id="UP000245956">
    <property type="component" value="Unassembled WGS sequence"/>
</dbReference>
<feature type="domain" description="2EXR" evidence="1">
    <location>
        <begin position="66"/>
        <end position="189"/>
    </location>
</feature>
<comment type="caution">
    <text evidence="3">The sequence shown here is derived from an EMBL/GenBank/DDBJ whole genome shotgun (WGS) entry which is preliminary data.</text>
</comment>
<evidence type="ECO:0000313" key="2">
    <source>
        <dbReference type="EMBL" id="KAK4086052.1"/>
    </source>
</evidence>
<dbReference type="InterPro" id="IPR045518">
    <property type="entry name" value="2EXR"/>
</dbReference>
<organism evidence="3 4">
    <name type="scientific">Purpureocillium lilacinum</name>
    <name type="common">Paecilomyces lilacinus</name>
    <dbReference type="NCBI Taxonomy" id="33203"/>
    <lineage>
        <taxon>Eukaryota</taxon>
        <taxon>Fungi</taxon>
        <taxon>Dikarya</taxon>
        <taxon>Ascomycota</taxon>
        <taxon>Pezizomycotina</taxon>
        <taxon>Sordariomycetes</taxon>
        <taxon>Hypocreomycetidae</taxon>
        <taxon>Hypocreales</taxon>
        <taxon>Ophiocordycipitaceae</taxon>
        <taxon>Purpureocillium</taxon>
    </lineage>
</organism>
<evidence type="ECO:0000313" key="3">
    <source>
        <dbReference type="EMBL" id="PWI65599.1"/>
    </source>
</evidence>
<protein>
    <recommendedName>
        <fullName evidence="1">2EXR domain-containing protein</fullName>
    </recommendedName>
</protein>
<proteinExistence type="predicted"/>
<evidence type="ECO:0000313" key="4">
    <source>
        <dbReference type="Proteomes" id="UP000245956"/>
    </source>
</evidence>
<keyword evidence="5" id="KW-1185">Reference proteome</keyword>
<dbReference type="Proteomes" id="UP001287286">
    <property type="component" value="Unassembled WGS sequence"/>
</dbReference>
<evidence type="ECO:0000313" key="5">
    <source>
        <dbReference type="Proteomes" id="UP001287286"/>
    </source>
</evidence>
<dbReference type="EMBL" id="LCWV01000031">
    <property type="protein sequence ID" value="PWI65599.1"/>
    <property type="molecule type" value="Genomic_DNA"/>
</dbReference>